<feature type="transmembrane region" description="Helical" evidence="1">
    <location>
        <begin position="6"/>
        <end position="29"/>
    </location>
</feature>
<keyword evidence="1" id="KW-0472">Membrane</keyword>
<reference evidence="2" key="1">
    <citation type="submission" date="2019-11" db="EMBL/GenBank/DDBJ databases">
        <title>Epiphytic Pseudomonas syringae from cherry orchards.</title>
        <authorList>
            <person name="Hulin M.T."/>
        </authorList>
    </citation>
    <scope>NUCLEOTIDE SEQUENCE</scope>
    <source>
        <strain evidence="2">PA-2-5E</strain>
    </source>
</reference>
<proteinExistence type="predicted"/>
<gene>
    <name evidence="2" type="ORF">GIV53_13755</name>
</gene>
<accession>A0A9Q4FI86</accession>
<dbReference type="RefSeq" id="WP_236423235.1">
    <property type="nucleotide sequence ID" value="NZ_CAWQUS010000082.1"/>
</dbReference>
<comment type="caution">
    <text evidence="2">The sequence shown here is derived from an EMBL/GenBank/DDBJ whole genome shotgun (WGS) entry which is preliminary data.</text>
</comment>
<evidence type="ECO:0008006" key="4">
    <source>
        <dbReference type="Google" id="ProtNLM"/>
    </source>
</evidence>
<evidence type="ECO:0000313" key="3">
    <source>
        <dbReference type="Proteomes" id="UP000814010"/>
    </source>
</evidence>
<feature type="transmembrane region" description="Helical" evidence="1">
    <location>
        <begin position="50"/>
        <end position="66"/>
    </location>
</feature>
<dbReference type="EMBL" id="WKAE01000133">
    <property type="protein sequence ID" value="MCF5630354.1"/>
    <property type="molecule type" value="Genomic_DNA"/>
</dbReference>
<sequence length="90" mass="10178">MEWMSWTLPTAAFFISIGLLLLGMTVWELRSASIERRGFLPIVTTRGDRLFIGLLGSAYLHLLVIGATDWNIWIASGISLVWLLVVMRWG</sequence>
<dbReference type="Pfam" id="PF09928">
    <property type="entry name" value="DUF2160"/>
    <property type="match status" value="1"/>
</dbReference>
<evidence type="ECO:0000256" key="1">
    <source>
        <dbReference type="SAM" id="Phobius"/>
    </source>
</evidence>
<keyword evidence="1" id="KW-0812">Transmembrane</keyword>
<keyword evidence="1" id="KW-1133">Transmembrane helix</keyword>
<protein>
    <recommendedName>
        <fullName evidence="4">Small integral membrane protein</fullName>
    </recommendedName>
</protein>
<feature type="transmembrane region" description="Helical" evidence="1">
    <location>
        <begin position="72"/>
        <end position="89"/>
    </location>
</feature>
<dbReference type="Proteomes" id="UP000814010">
    <property type="component" value="Unassembled WGS sequence"/>
</dbReference>
<name>A0A9Q4FI86_PSESX</name>
<dbReference type="AlphaFoldDB" id="A0A9Q4FI86"/>
<dbReference type="InterPro" id="IPR018678">
    <property type="entry name" value="DUF2160_TM"/>
</dbReference>
<evidence type="ECO:0000313" key="2">
    <source>
        <dbReference type="EMBL" id="MCF5630354.1"/>
    </source>
</evidence>
<organism evidence="2 3">
    <name type="scientific">Pseudomonas syringae</name>
    <dbReference type="NCBI Taxonomy" id="317"/>
    <lineage>
        <taxon>Bacteria</taxon>
        <taxon>Pseudomonadati</taxon>
        <taxon>Pseudomonadota</taxon>
        <taxon>Gammaproteobacteria</taxon>
        <taxon>Pseudomonadales</taxon>
        <taxon>Pseudomonadaceae</taxon>
        <taxon>Pseudomonas</taxon>
    </lineage>
</organism>